<dbReference type="InterPro" id="IPR022383">
    <property type="entry name" value="Lactate/malate_DH_C"/>
</dbReference>
<comment type="catalytic activity">
    <reaction evidence="6 7">
        <text>(S)-lactate + NAD(+) = pyruvate + NADH + H(+)</text>
        <dbReference type="Rhea" id="RHEA:23444"/>
        <dbReference type="ChEBI" id="CHEBI:15361"/>
        <dbReference type="ChEBI" id="CHEBI:15378"/>
        <dbReference type="ChEBI" id="CHEBI:16651"/>
        <dbReference type="ChEBI" id="CHEBI:57540"/>
        <dbReference type="ChEBI" id="CHEBI:57945"/>
        <dbReference type="EC" id="1.1.1.27"/>
    </reaction>
</comment>
<feature type="binding site" evidence="7">
    <location>
        <begin position="152"/>
        <end position="155"/>
    </location>
    <ligand>
        <name>substrate</name>
    </ligand>
</feature>
<dbReference type="InterPro" id="IPR001557">
    <property type="entry name" value="L-lactate/malate_DH"/>
</dbReference>
<gene>
    <name evidence="7" type="primary">ldh</name>
    <name evidence="12" type="ORF">FYJ68_01345</name>
</gene>
<comment type="caution">
    <text evidence="7">Lacks conserved residue(s) required for the propagation of feature annotation.</text>
</comment>
<protein>
    <recommendedName>
        <fullName evidence="3 7">L-lactate dehydrogenase</fullName>
        <shortName evidence="7">L-LDH</shortName>
        <ecNumber evidence="3 7">1.1.1.27</ecNumber>
    </recommendedName>
</protein>
<comment type="pathway">
    <text evidence="1 7">Fermentation; pyruvate fermentation to lactate; (S)-lactate from pyruvate: step 1/1.</text>
</comment>
<keyword evidence="5 7" id="KW-0520">NAD</keyword>
<keyword evidence="7" id="KW-0963">Cytoplasm</keyword>
<evidence type="ECO:0000256" key="6">
    <source>
        <dbReference type="ARBA" id="ARBA00049258"/>
    </source>
</evidence>
<feature type="domain" description="Lactate/malate dehydrogenase N-terminal" evidence="10">
    <location>
        <begin position="7"/>
        <end position="146"/>
    </location>
</feature>
<dbReference type="SUPFAM" id="SSF51735">
    <property type="entry name" value="NAD(P)-binding Rossmann-fold domains"/>
    <property type="match status" value="1"/>
</dbReference>
<dbReference type="InterPro" id="IPR011304">
    <property type="entry name" value="L-lactate_DH"/>
</dbReference>
<organism evidence="12 13">
    <name type="scientific">Olsenella porci</name>
    <dbReference type="NCBI Taxonomy" id="2652279"/>
    <lineage>
        <taxon>Bacteria</taxon>
        <taxon>Bacillati</taxon>
        <taxon>Actinomycetota</taxon>
        <taxon>Coriobacteriia</taxon>
        <taxon>Coriobacteriales</taxon>
        <taxon>Atopobiaceae</taxon>
        <taxon>Olsenella</taxon>
    </lineage>
</organism>
<feature type="binding site" evidence="7">
    <location>
        <position position="16"/>
    </location>
    <ligand>
        <name>NAD(+)</name>
        <dbReference type="ChEBI" id="CHEBI:57540"/>
    </ligand>
</feature>
<evidence type="ECO:0000259" key="10">
    <source>
        <dbReference type="Pfam" id="PF00056"/>
    </source>
</evidence>
<feature type="active site" description="Proton acceptor" evidence="7 8">
    <location>
        <position position="179"/>
    </location>
</feature>
<evidence type="ECO:0000313" key="13">
    <source>
        <dbReference type="Proteomes" id="UP000469325"/>
    </source>
</evidence>
<keyword evidence="13" id="KW-1185">Reference proteome</keyword>
<feature type="binding site" evidence="7 9">
    <location>
        <position position="37"/>
    </location>
    <ligand>
        <name>NAD(+)</name>
        <dbReference type="ChEBI" id="CHEBI:57540"/>
    </ligand>
</feature>
<dbReference type="Gene3D" id="3.90.110.10">
    <property type="entry name" value="Lactate dehydrogenase/glycoside hydrolase, family 4, C-terminal"/>
    <property type="match status" value="1"/>
</dbReference>
<dbReference type="PRINTS" id="PR00086">
    <property type="entry name" value="LLDHDRGNASE"/>
</dbReference>
<dbReference type="InterPro" id="IPR036291">
    <property type="entry name" value="NAD(P)-bd_dom_sf"/>
</dbReference>
<evidence type="ECO:0000256" key="4">
    <source>
        <dbReference type="ARBA" id="ARBA00023002"/>
    </source>
</evidence>
<dbReference type="Gene3D" id="3.40.50.720">
    <property type="entry name" value="NAD(P)-binding Rossmann-like Domain"/>
    <property type="match status" value="1"/>
</dbReference>
<dbReference type="GO" id="GO:0005737">
    <property type="term" value="C:cytoplasm"/>
    <property type="evidence" value="ECO:0007669"/>
    <property type="project" value="UniProtKB-SubCell"/>
</dbReference>
<evidence type="ECO:0000256" key="5">
    <source>
        <dbReference type="ARBA" id="ARBA00023027"/>
    </source>
</evidence>
<dbReference type="CDD" id="cd05291">
    <property type="entry name" value="HicDH_like"/>
    <property type="match status" value="1"/>
</dbReference>
<dbReference type="PIRSF" id="PIRSF000102">
    <property type="entry name" value="Lac_mal_DH"/>
    <property type="match status" value="1"/>
</dbReference>
<name>A0A6N7XPA4_9ACTN</name>
<evidence type="ECO:0000256" key="2">
    <source>
        <dbReference type="ARBA" id="ARBA00006054"/>
    </source>
</evidence>
<dbReference type="Pfam" id="PF00056">
    <property type="entry name" value="Ldh_1_N"/>
    <property type="match status" value="1"/>
</dbReference>
<feature type="binding site" evidence="9">
    <location>
        <begin position="12"/>
        <end position="17"/>
    </location>
    <ligand>
        <name>NAD(+)</name>
        <dbReference type="ChEBI" id="CHEBI:57540"/>
    </ligand>
</feature>
<evidence type="ECO:0000256" key="9">
    <source>
        <dbReference type="PIRSR" id="PIRSR000102-3"/>
    </source>
</evidence>
<proteinExistence type="inferred from homology"/>
<feature type="binding site" evidence="7 9">
    <location>
        <begin position="122"/>
        <end position="124"/>
    </location>
    <ligand>
        <name>NAD(+)</name>
        <dbReference type="ChEBI" id="CHEBI:57540"/>
    </ligand>
</feature>
<reference evidence="12 13" key="1">
    <citation type="submission" date="2019-08" db="EMBL/GenBank/DDBJ databases">
        <title>In-depth cultivation of the pig gut microbiome towards novel bacterial diversity and tailored functional studies.</title>
        <authorList>
            <person name="Wylensek D."/>
            <person name="Hitch T.C.A."/>
            <person name="Clavel T."/>
        </authorList>
    </citation>
    <scope>NUCLEOTIDE SEQUENCE [LARGE SCALE GENOMIC DNA]</scope>
    <source>
        <strain evidence="12 13">CA-Schmier-601-WT-1</strain>
    </source>
</reference>
<dbReference type="Pfam" id="PF02866">
    <property type="entry name" value="Ldh_1_C"/>
    <property type="match status" value="1"/>
</dbReference>
<comment type="similarity">
    <text evidence="2 7">Belongs to the LDH/MDH superfamily. LDH family.</text>
</comment>
<dbReference type="EMBL" id="VUNC01000001">
    <property type="protein sequence ID" value="MST71759.1"/>
    <property type="molecule type" value="Genomic_DNA"/>
</dbReference>
<feature type="binding site" evidence="7">
    <location>
        <position position="147"/>
    </location>
    <ligand>
        <name>NAD(+)</name>
        <dbReference type="ChEBI" id="CHEBI:57540"/>
    </ligand>
</feature>
<dbReference type="GO" id="GO:0004459">
    <property type="term" value="F:L-lactate dehydrogenase (NAD+) activity"/>
    <property type="evidence" value="ECO:0007669"/>
    <property type="project" value="UniProtKB-UniRule"/>
</dbReference>
<comment type="subunit">
    <text evidence="7">Homotetramer.</text>
</comment>
<dbReference type="NCBIfam" id="NF000824">
    <property type="entry name" value="PRK00066.1"/>
    <property type="match status" value="1"/>
</dbReference>
<keyword evidence="4 7" id="KW-0560">Oxidoreductase</keyword>
<dbReference type="InterPro" id="IPR018177">
    <property type="entry name" value="L-lactate_DH_AS"/>
</dbReference>
<dbReference type="InterPro" id="IPR015955">
    <property type="entry name" value="Lactate_DH/Glyco_Ohase_4_C"/>
</dbReference>
<dbReference type="UniPathway" id="UPA00554">
    <property type="reaction ID" value="UER00611"/>
</dbReference>
<evidence type="ECO:0000256" key="8">
    <source>
        <dbReference type="PIRSR" id="PIRSR000102-1"/>
    </source>
</evidence>
<dbReference type="EC" id="1.1.1.27" evidence="3 7"/>
<dbReference type="PANTHER" id="PTHR43128">
    <property type="entry name" value="L-2-HYDROXYCARBOXYLATE DEHYDROGENASE (NAD(P)(+))"/>
    <property type="match status" value="1"/>
</dbReference>
<dbReference type="GO" id="GO:0006096">
    <property type="term" value="P:glycolytic process"/>
    <property type="evidence" value="ECO:0007669"/>
    <property type="project" value="UniProtKB-UniRule"/>
</dbReference>
<feature type="domain" description="Lactate/malate dehydrogenase C-terminal" evidence="11">
    <location>
        <begin position="149"/>
        <end position="314"/>
    </location>
</feature>
<feature type="binding site" evidence="7">
    <location>
        <position position="234"/>
    </location>
    <ligand>
        <name>substrate</name>
    </ligand>
</feature>
<dbReference type="AlphaFoldDB" id="A0A6N7XPA4"/>
<comment type="function">
    <text evidence="7">Catalyzes the conversion of lactate to pyruvate.</text>
</comment>
<evidence type="ECO:0000256" key="3">
    <source>
        <dbReference type="ARBA" id="ARBA00012967"/>
    </source>
</evidence>
<dbReference type="HAMAP" id="MF_00488">
    <property type="entry name" value="Lactate_dehydrog"/>
    <property type="match status" value="1"/>
</dbReference>
<feature type="binding site" evidence="7">
    <location>
        <position position="42"/>
    </location>
    <ligand>
        <name>NAD(+)</name>
        <dbReference type="ChEBI" id="CHEBI:57540"/>
    </ligand>
</feature>
<evidence type="ECO:0000256" key="7">
    <source>
        <dbReference type="HAMAP-Rule" id="MF_00488"/>
    </source>
</evidence>
<evidence type="ECO:0000259" key="11">
    <source>
        <dbReference type="Pfam" id="PF02866"/>
    </source>
</evidence>
<dbReference type="SUPFAM" id="SSF56327">
    <property type="entry name" value="LDH C-terminal domain-like"/>
    <property type="match status" value="1"/>
</dbReference>
<dbReference type="InterPro" id="IPR001236">
    <property type="entry name" value="Lactate/malate_DH_N"/>
</dbReference>
<dbReference type="PROSITE" id="PS00064">
    <property type="entry name" value="L_LDH"/>
    <property type="match status" value="1"/>
</dbReference>
<dbReference type="GO" id="GO:0006089">
    <property type="term" value="P:lactate metabolic process"/>
    <property type="evidence" value="ECO:0007669"/>
    <property type="project" value="TreeGrafter"/>
</dbReference>
<dbReference type="NCBIfam" id="TIGR01771">
    <property type="entry name" value="L-LDH-NAD"/>
    <property type="match status" value="1"/>
</dbReference>
<evidence type="ECO:0000313" key="12">
    <source>
        <dbReference type="EMBL" id="MST71759.1"/>
    </source>
</evidence>
<dbReference type="PANTHER" id="PTHR43128:SF16">
    <property type="entry name" value="L-LACTATE DEHYDROGENASE"/>
    <property type="match status" value="1"/>
</dbReference>
<dbReference type="Proteomes" id="UP000469325">
    <property type="component" value="Unassembled WGS sequence"/>
</dbReference>
<accession>A0A6N7XPA4</accession>
<sequence>MGFRSSKVVIVGVGNVGATTAYSLANQQLCEELVLIDVNRDKAVAEALDIQQSAYFMERNMKVRAGDYADCADADMVVISASAPMPKDSDDRLQMLKPSMGLVRGIVDSVMESGFAGILLLVSNPVDVMTYYAWRLSGLPSNQVIGSGTNLDTARLCTRLAQMYDLDARSVQAYVIGEHGDSEVVSWASATIGGKSVTDVLADNASRTKGTTKDDLLKSTIQAGWDIFSRKGNTCYGIASSVTAIARSILNDDNAIMPVSVRLAGQYGVDGVFLSVPTILDHTGAKEIVEIRLAPDEEAAFKRSVEVLRSQYELVDSTL</sequence>
<comment type="caution">
    <text evidence="12">The sequence shown here is derived from an EMBL/GenBank/DDBJ whole genome shotgun (WGS) entry which is preliminary data.</text>
</comment>
<feature type="binding site" evidence="7">
    <location>
        <position position="92"/>
    </location>
    <ligand>
        <name>substrate</name>
    </ligand>
</feature>
<dbReference type="RefSeq" id="WP_154433515.1">
    <property type="nucleotide sequence ID" value="NZ_VUNC01000001.1"/>
</dbReference>
<evidence type="ECO:0000256" key="1">
    <source>
        <dbReference type="ARBA" id="ARBA00004843"/>
    </source>
</evidence>
<comment type="subcellular location">
    <subcellularLocation>
        <location evidence="7">Cytoplasm</location>
    </subcellularLocation>
</comment>
<feature type="binding site" evidence="7">
    <location>
        <begin position="124"/>
        <end position="127"/>
    </location>
    <ligand>
        <name>substrate</name>
    </ligand>
</feature>
<feature type="binding site" evidence="7">
    <location>
        <position position="68"/>
    </location>
    <ligand>
        <name>NAD(+)</name>
        <dbReference type="ChEBI" id="CHEBI:57540"/>
    </ligand>
</feature>